<proteinExistence type="predicted"/>
<reference evidence="1 2" key="1">
    <citation type="journal article" date="2015" name="Nature">
        <title>rRNA introns, odd ribosomes, and small enigmatic genomes across a large radiation of phyla.</title>
        <authorList>
            <person name="Brown C.T."/>
            <person name="Hug L.A."/>
            <person name="Thomas B.C."/>
            <person name="Sharon I."/>
            <person name="Castelle C.J."/>
            <person name="Singh A."/>
            <person name="Wilkins M.J."/>
            <person name="Williams K.H."/>
            <person name="Banfield J.F."/>
        </authorList>
    </citation>
    <scope>NUCLEOTIDE SEQUENCE [LARGE SCALE GENOMIC DNA]</scope>
</reference>
<dbReference type="AlphaFoldDB" id="A0A0G1GQJ9"/>
<evidence type="ECO:0000313" key="1">
    <source>
        <dbReference type="EMBL" id="KKT09642.1"/>
    </source>
</evidence>
<name>A0A0G1GQJ9_UNCKA</name>
<comment type="caution">
    <text evidence="1">The sequence shown here is derived from an EMBL/GenBank/DDBJ whole genome shotgun (WGS) entry which is preliminary data.</text>
</comment>
<gene>
    <name evidence="1" type="ORF">UV89_C0033G0003</name>
</gene>
<organism evidence="1 2">
    <name type="scientific">candidate division WWE3 bacterium GW2011_GWB2_43_22</name>
    <dbReference type="NCBI Taxonomy" id="1619118"/>
    <lineage>
        <taxon>Bacteria</taxon>
        <taxon>Katanobacteria</taxon>
    </lineage>
</organism>
<evidence type="ECO:0000313" key="2">
    <source>
        <dbReference type="Proteomes" id="UP000033910"/>
    </source>
</evidence>
<accession>A0A0G1GQJ9</accession>
<dbReference type="Proteomes" id="UP000033910">
    <property type="component" value="Unassembled WGS sequence"/>
</dbReference>
<protein>
    <recommendedName>
        <fullName evidence="3">DUF3800 domain-containing protein</fullName>
    </recommendedName>
</protein>
<dbReference type="PROSITE" id="PS51257">
    <property type="entry name" value="PROKAR_LIPOPROTEIN"/>
    <property type="match status" value="1"/>
</dbReference>
<sequence length="259" mass="29677">MNKVKLFIDESGPSNPRVTSSPCYVVSSCRIKTEKQNDLRIKADQIKFKYWGNTEVIFHSREINRKEGIFENLEDDKVQNDFKKDLMGFLNSGGYSMLVTVVDRDAALKMNWNEDKVLQETANVIIRNFLLSLIGSETMSGSIVIESATSKKDFVYHRVLSHYLSRGIEDLGVSFEKIQSALTEISFVTKKNLDIEEQIADLMAYGAKLKFIKKPKSDLSPYEKSLLSIFDSKLYKVETRVNRSGRKYLNNIDSYKILP</sequence>
<dbReference type="InterPro" id="IPR024524">
    <property type="entry name" value="DUF3800"/>
</dbReference>
<dbReference type="EMBL" id="LCGF01000033">
    <property type="protein sequence ID" value="KKT09642.1"/>
    <property type="molecule type" value="Genomic_DNA"/>
</dbReference>
<evidence type="ECO:0008006" key="3">
    <source>
        <dbReference type="Google" id="ProtNLM"/>
    </source>
</evidence>
<dbReference type="Pfam" id="PF12686">
    <property type="entry name" value="DUF3800"/>
    <property type="match status" value="1"/>
</dbReference>